<dbReference type="Gene3D" id="3.50.90.10">
    <property type="entry name" value="YerB-like"/>
    <property type="match status" value="1"/>
</dbReference>
<accession>A0A6J4J6S4</accession>
<feature type="domain" description="DUF3048" evidence="2">
    <location>
        <begin position="53"/>
        <end position="187"/>
    </location>
</feature>
<organism evidence="4">
    <name type="scientific">uncultured Acidimicrobiales bacterium</name>
    <dbReference type="NCBI Taxonomy" id="310071"/>
    <lineage>
        <taxon>Bacteria</taxon>
        <taxon>Bacillati</taxon>
        <taxon>Actinomycetota</taxon>
        <taxon>Acidimicrobiia</taxon>
        <taxon>Acidimicrobiales</taxon>
        <taxon>environmental samples</taxon>
    </lineage>
</organism>
<proteinExistence type="predicted"/>
<feature type="compositionally biased region" description="Low complexity" evidence="1">
    <location>
        <begin position="33"/>
        <end position="54"/>
    </location>
</feature>
<dbReference type="EMBL" id="CADCTB010000203">
    <property type="protein sequence ID" value="CAA9271847.1"/>
    <property type="molecule type" value="Genomic_DNA"/>
</dbReference>
<feature type="region of interest" description="Disordered" evidence="1">
    <location>
        <begin position="17"/>
        <end position="54"/>
    </location>
</feature>
<evidence type="ECO:0000256" key="1">
    <source>
        <dbReference type="SAM" id="MobiDB-lite"/>
    </source>
</evidence>
<dbReference type="InterPro" id="IPR021416">
    <property type="entry name" value="DUF3048_N"/>
</dbReference>
<evidence type="ECO:0008006" key="5">
    <source>
        <dbReference type="Google" id="ProtNLM"/>
    </source>
</evidence>
<evidence type="ECO:0000313" key="4">
    <source>
        <dbReference type="EMBL" id="CAA9271847.1"/>
    </source>
</evidence>
<dbReference type="Pfam" id="PF17479">
    <property type="entry name" value="DUF3048_C"/>
    <property type="match status" value="1"/>
</dbReference>
<dbReference type="SUPFAM" id="SSF159774">
    <property type="entry name" value="YerB-like"/>
    <property type="match status" value="1"/>
</dbReference>
<sequence>MLLLVVAALLAAGCSGSDKPVDKAAAEQPPPETTTTTVAPTTTTTTRPPTYPLTGLPAPDAATAARAAVAVKIDNVAEARPQAGIRAADVVYEEFTEGVTRFIAVYHSNDAEVVGPVRSVRPADPVIVTPLGGVLGFSGGSPGAEALARNAPLTVVTEGDTAVMYRRAGRAAPHNLYTSTAGLWSRAPAGVGSPRPFADFLPPGGSFTGPGAMPVSALHLVPADHVVADWSWDASAGAWMRSTDGGRHLTEEGPIAPTTVIVQFTPYQFFVDDYSVIYPEVVGSGEVWVFAAGSLVLGTWSKASADAVTTFTDSKGAPILLPPGQTWVHLVAPGSSVTTG</sequence>
<name>A0A6J4J6S4_9ACTN</name>
<evidence type="ECO:0000259" key="3">
    <source>
        <dbReference type="Pfam" id="PF17479"/>
    </source>
</evidence>
<dbReference type="Pfam" id="PF11258">
    <property type="entry name" value="DUF3048"/>
    <property type="match status" value="1"/>
</dbReference>
<feature type="domain" description="DUF3048" evidence="3">
    <location>
        <begin position="228"/>
        <end position="328"/>
    </location>
</feature>
<gene>
    <name evidence="4" type="ORF">AVDCRST_MAG10-3276</name>
</gene>
<dbReference type="InterPro" id="IPR023158">
    <property type="entry name" value="YerB-like_sf"/>
</dbReference>
<reference evidence="4" key="1">
    <citation type="submission" date="2020-02" db="EMBL/GenBank/DDBJ databases">
        <authorList>
            <person name="Meier V. D."/>
        </authorList>
    </citation>
    <scope>NUCLEOTIDE SEQUENCE</scope>
    <source>
        <strain evidence="4">AVDCRST_MAG10</strain>
    </source>
</reference>
<dbReference type="InterPro" id="IPR035328">
    <property type="entry name" value="DUF3048_C"/>
</dbReference>
<evidence type="ECO:0000259" key="2">
    <source>
        <dbReference type="Pfam" id="PF11258"/>
    </source>
</evidence>
<protein>
    <recommendedName>
        <fullName evidence="5">DUF3048 domain-containing protein</fullName>
    </recommendedName>
</protein>
<dbReference type="AlphaFoldDB" id="A0A6J4J6S4"/>